<name>A0A2C9UXF7_MANES</name>
<dbReference type="InterPro" id="IPR003034">
    <property type="entry name" value="SAP_dom"/>
</dbReference>
<keyword evidence="3 4" id="KW-0862">Zinc</keyword>
<dbReference type="Gene3D" id="1.10.720.30">
    <property type="entry name" value="SAP domain"/>
    <property type="match status" value="1"/>
</dbReference>
<evidence type="ECO:0000313" key="9">
    <source>
        <dbReference type="Proteomes" id="UP000091857"/>
    </source>
</evidence>
<evidence type="ECO:0000313" key="8">
    <source>
        <dbReference type="EMBL" id="OAY36370.1"/>
    </source>
</evidence>
<proteinExistence type="predicted"/>
<gene>
    <name evidence="8" type="ORF">MANES_11G016000v8</name>
</gene>
<dbReference type="Pfam" id="PF18044">
    <property type="entry name" value="zf-CCCH_4"/>
    <property type="match status" value="1"/>
</dbReference>
<dbReference type="OMA" id="QRENDYY"/>
<sequence>MANFEQQKPQHHRDLEEEEEEDYSEGGGSDAEYDSDMDPSYSVLEESTRCKLAKLSIKKKSNFRNGKNLDMDVDVEVGPEEAEMNVGEIDEKSFEQVQEIIGVGKLEKLKVEQCKVYLRKNGLRLTGKKDILIQRIREHQEILNEGGEKKYPASSFVLDCKGDACMGDVVMFEQNVYELYNIASRSASGPPCGTRIVAGRIVKESYGAAKQQHTFTIEVLWSKGEKPLPPLHPLLIKGRNLYKLKTLRQRWENEEERRKILIEKHSRGSLARHARETRIQEKERRKVLRENRTLTKEDRNRRQSQISSTLKANQEIRGRQSGSSINLQKAAPEPQVSGLSVDSRKMTIQSHGTMESRPLQPVVQPQKSRSSIDMLKMVGRPHWLGIQHQRSDTLADSFKQSNQPPQWSGFSVETEKQPFQPKLQTYRRENGNSHGVPHNLVDHIGTREVAQHNIEKVGSWFSNFYMNDDHHIFSKQPNKIGINRLSETHHQRQPLTSTHHHRAMYLVNKHGYQQEQLCKFYAQGRCYYGENCKFLHDPR</sequence>
<evidence type="ECO:0000256" key="2">
    <source>
        <dbReference type="ARBA" id="ARBA00022771"/>
    </source>
</evidence>
<reference evidence="9" key="1">
    <citation type="journal article" date="2016" name="Nat. Biotechnol.">
        <title>Sequencing wild and cultivated cassava and related species reveals extensive interspecific hybridization and genetic diversity.</title>
        <authorList>
            <person name="Bredeson J.V."/>
            <person name="Lyons J.B."/>
            <person name="Prochnik S.E."/>
            <person name="Wu G.A."/>
            <person name="Ha C.M."/>
            <person name="Edsinger-Gonzales E."/>
            <person name="Grimwood J."/>
            <person name="Schmutz J."/>
            <person name="Rabbi I.Y."/>
            <person name="Egesi C."/>
            <person name="Nauluvula P."/>
            <person name="Lebot V."/>
            <person name="Ndunguru J."/>
            <person name="Mkamilo G."/>
            <person name="Bart R.S."/>
            <person name="Setter T.L."/>
            <person name="Gleadow R.M."/>
            <person name="Kulakow P."/>
            <person name="Ferguson M.E."/>
            <person name="Rounsley S."/>
            <person name="Rokhsar D.S."/>
        </authorList>
    </citation>
    <scope>NUCLEOTIDE SEQUENCE [LARGE SCALE GENOMIC DNA]</scope>
    <source>
        <strain evidence="9">cv. AM560-2</strain>
    </source>
</reference>
<evidence type="ECO:0000259" key="7">
    <source>
        <dbReference type="PROSITE" id="PS50800"/>
    </source>
</evidence>
<dbReference type="PANTHER" id="PTHR35323:SF5">
    <property type="entry name" value="ZINC FINGER CCCH DOMAIN-CONTAINING PROTEIN 62"/>
    <property type="match status" value="1"/>
</dbReference>
<dbReference type="AlphaFoldDB" id="A0A2C9UXF7"/>
<feature type="domain" description="SAP" evidence="7">
    <location>
        <begin position="106"/>
        <end position="140"/>
    </location>
</feature>
<keyword evidence="9" id="KW-1185">Reference proteome</keyword>
<dbReference type="Proteomes" id="UP000091857">
    <property type="component" value="Chromosome 11"/>
</dbReference>
<feature type="region of interest" description="Disordered" evidence="5">
    <location>
        <begin position="1"/>
        <end position="40"/>
    </location>
</feature>
<dbReference type="EMBL" id="CM004397">
    <property type="protein sequence ID" value="OAY36370.1"/>
    <property type="molecule type" value="Genomic_DNA"/>
</dbReference>
<dbReference type="Pfam" id="PF24766">
    <property type="entry name" value="DUF7699"/>
    <property type="match status" value="1"/>
</dbReference>
<protein>
    <recommendedName>
        <fullName evidence="10">C3H1-type domain-containing protein</fullName>
    </recommendedName>
</protein>
<organism evidence="8 9">
    <name type="scientific">Manihot esculenta</name>
    <name type="common">Cassava</name>
    <name type="synonym">Jatropha manihot</name>
    <dbReference type="NCBI Taxonomy" id="3983"/>
    <lineage>
        <taxon>Eukaryota</taxon>
        <taxon>Viridiplantae</taxon>
        <taxon>Streptophyta</taxon>
        <taxon>Embryophyta</taxon>
        <taxon>Tracheophyta</taxon>
        <taxon>Spermatophyta</taxon>
        <taxon>Magnoliopsida</taxon>
        <taxon>eudicotyledons</taxon>
        <taxon>Gunneridae</taxon>
        <taxon>Pentapetalae</taxon>
        <taxon>rosids</taxon>
        <taxon>fabids</taxon>
        <taxon>Malpighiales</taxon>
        <taxon>Euphorbiaceae</taxon>
        <taxon>Crotonoideae</taxon>
        <taxon>Manihoteae</taxon>
        <taxon>Manihot</taxon>
    </lineage>
</organism>
<keyword evidence="1 4" id="KW-0479">Metal-binding</keyword>
<dbReference type="InterPro" id="IPR036855">
    <property type="entry name" value="Znf_CCCH_sf"/>
</dbReference>
<dbReference type="InterPro" id="IPR036361">
    <property type="entry name" value="SAP_dom_sf"/>
</dbReference>
<dbReference type="SMR" id="A0A2C9UXF7"/>
<dbReference type="InterPro" id="IPR056116">
    <property type="entry name" value="DUF7699"/>
</dbReference>
<dbReference type="OrthoDB" id="690722at2759"/>
<dbReference type="SUPFAM" id="SSF68906">
    <property type="entry name" value="SAP domain"/>
    <property type="match status" value="1"/>
</dbReference>
<evidence type="ECO:0000256" key="5">
    <source>
        <dbReference type="SAM" id="MobiDB-lite"/>
    </source>
</evidence>
<evidence type="ECO:0000256" key="3">
    <source>
        <dbReference type="ARBA" id="ARBA00022833"/>
    </source>
</evidence>
<dbReference type="SMART" id="SM00356">
    <property type="entry name" value="ZnF_C3H1"/>
    <property type="match status" value="1"/>
</dbReference>
<feature type="compositionally biased region" description="Polar residues" evidence="5">
    <location>
        <begin position="303"/>
        <end position="312"/>
    </location>
</feature>
<dbReference type="STRING" id="3983.A0A2C9UXF7"/>
<dbReference type="Pfam" id="PF02037">
    <property type="entry name" value="SAP"/>
    <property type="match status" value="1"/>
</dbReference>
<dbReference type="PROSITE" id="PS50800">
    <property type="entry name" value="SAP"/>
    <property type="match status" value="1"/>
</dbReference>
<evidence type="ECO:0000256" key="4">
    <source>
        <dbReference type="PROSITE-ProRule" id="PRU00723"/>
    </source>
</evidence>
<dbReference type="Gene3D" id="4.10.1000.10">
    <property type="entry name" value="Zinc finger, CCCH-type"/>
    <property type="match status" value="1"/>
</dbReference>
<accession>A0A2C9UXF7</accession>
<dbReference type="GO" id="GO:0008270">
    <property type="term" value="F:zinc ion binding"/>
    <property type="evidence" value="ECO:0007669"/>
    <property type="project" value="UniProtKB-KW"/>
</dbReference>
<evidence type="ECO:0000259" key="6">
    <source>
        <dbReference type="PROSITE" id="PS50103"/>
    </source>
</evidence>
<dbReference type="Gramene" id="Manes.11G016000.1.v8.1">
    <property type="protein sequence ID" value="Manes.11G016000.1.v8.1.CDS"/>
    <property type="gene ID" value="Manes.11G016000.v8.1"/>
</dbReference>
<dbReference type="SUPFAM" id="SSF90229">
    <property type="entry name" value="CCCH zinc finger"/>
    <property type="match status" value="1"/>
</dbReference>
<dbReference type="InterPro" id="IPR000571">
    <property type="entry name" value="Znf_CCCH"/>
</dbReference>
<dbReference type="PANTHER" id="PTHR35323">
    <property type="entry name" value="SAP DOMAIN-CONTAINING PROTEIN"/>
    <property type="match status" value="1"/>
</dbReference>
<keyword evidence="2 4" id="KW-0863">Zinc-finger</keyword>
<dbReference type="PROSITE" id="PS50103">
    <property type="entry name" value="ZF_C3H1"/>
    <property type="match status" value="1"/>
</dbReference>
<dbReference type="InterPro" id="IPR041367">
    <property type="entry name" value="Znf-CCCH_4"/>
</dbReference>
<evidence type="ECO:0008006" key="10">
    <source>
        <dbReference type="Google" id="ProtNLM"/>
    </source>
</evidence>
<feature type="region of interest" description="Disordered" evidence="5">
    <location>
        <begin position="289"/>
        <end position="367"/>
    </location>
</feature>
<feature type="domain" description="C3H1-type" evidence="6">
    <location>
        <begin position="512"/>
        <end position="539"/>
    </location>
</feature>
<feature type="compositionally biased region" description="Basic and acidic residues" evidence="5">
    <location>
        <begin position="289"/>
        <end position="301"/>
    </location>
</feature>
<feature type="zinc finger region" description="C3H1-type" evidence="4">
    <location>
        <begin position="512"/>
        <end position="539"/>
    </location>
</feature>
<evidence type="ECO:0000256" key="1">
    <source>
        <dbReference type="ARBA" id="ARBA00022723"/>
    </source>
</evidence>
<comment type="caution">
    <text evidence="8">The sequence shown here is derived from an EMBL/GenBank/DDBJ whole genome shotgun (WGS) entry which is preliminary data.</text>
</comment>